<dbReference type="Gene3D" id="3.20.70.20">
    <property type="match status" value="1"/>
</dbReference>
<dbReference type="PANTHER" id="PTHR21075">
    <property type="entry name" value="ANAEROBIC RIBONUCLEOSIDE-TRIPHOSPHATE REDUCTASE"/>
    <property type="match status" value="1"/>
</dbReference>
<name>A0AAW4BK96_VIBAN</name>
<dbReference type="InterPro" id="IPR012833">
    <property type="entry name" value="NrdD"/>
</dbReference>
<dbReference type="GO" id="GO:0031250">
    <property type="term" value="C:anaerobic ribonucleoside-triphosphate reductase complex"/>
    <property type="evidence" value="ECO:0007669"/>
    <property type="project" value="TreeGrafter"/>
</dbReference>
<evidence type="ECO:0000313" key="4">
    <source>
        <dbReference type="EMBL" id="MBF4437769.1"/>
    </source>
</evidence>
<comment type="caution">
    <text evidence="4">The sequence shown here is derived from an EMBL/GenBank/DDBJ whole genome shotgun (WGS) entry which is preliminary data.</text>
</comment>
<gene>
    <name evidence="4" type="ORF">ERJ77_25455</name>
</gene>
<dbReference type="InterPro" id="IPR001150">
    <property type="entry name" value="Gly_radical"/>
</dbReference>
<feature type="modified residue" description="Glycine radical" evidence="2">
    <location>
        <position position="171"/>
    </location>
</feature>
<accession>A0AAW4BK96</accession>
<dbReference type="GO" id="GO:0004748">
    <property type="term" value="F:ribonucleoside-diphosphate reductase activity, thioredoxin disulfide as acceptor"/>
    <property type="evidence" value="ECO:0007669"/>
    <property type="project" value="TreeGrafter"/>
</dbReference>
<dbReference type="GO" id="GO:0008998">
    <property type="term" value="F:ribonucleoside-triphosphate reductase (thioredoxin) activity"/>
    <property type="evidence" value="ECO:0007669"/>
    <property type="project" value="UniProtKB-EC"/>
</dbReference>
<proteinExistence type="predicted"/>
<dbReference type="AlphaFoldDB" id="A0AAW4BK96"/>
<dbReference type="Proteomes" id="UP000786185">
    <property type="component" value="Unassembled WGS sequence"/>
</dbReference>
<sequence length="196" mass="22437">ESLRQKGTEIVKFMKSKVDGWKEESGWGYSLYSTPSENLCTRFCSLDTKEFGVLVGVTDKGYYTNSFHLDVQKKVNPYDKIDFEMPYPELASGGFICYGEFPNMQRNIEALEDVWDYSYERVPYYGTNTPIDECYECGFSGEFTCTSKGFTCPKCGNHDPKKVSVTRRVCGYLGSPDARPFNSGKQEEVLRRVKHM</sequence>
<protein>
    <submittedName>
        <fullName evidence="4">Anaerobic ribonucleoside-triphosphate reductase</fullName>
        <ecNumber evidence="4">1.17.4.2</ecNumber>
    </submittedName>
</protein>
<dbReference type="InterPro" id="IPR019777">
    <property type="entry name" value="Form_AcTrfase_GR_CS"/>
</dbReference>
<keyword evidence="4" id="KW-0560">Oxidoreductase</keyword>
<feature type="non-terminal residue" evidence="4">
    <location>
        <position position="1"/>
    </location>
</feature>
<dbReference type="SUPFAM" id="SSF51998">
    <property type="entry name" value="PFL-like glycyl radical enzymes"/>
    <property type="match status" value="1"/>
</dbReference>
<evidence type="ECO:0000313" key="5">
    <source>
        <dbReference type="Proteomes" id="UP000786185"/>
    </source>
</evidence>
<dbReference type="PROSITE" id="PS00850">
    <property type="entry name" value="GLY_RADICAL_1"/>
    <property type="match status" value="1"/>
</dbReference>
<dbReference type="GO" id="GO:0009265">
    <property type="term" value="P:2'-deoxyribonucleotide biosynthetic process"/>
    <property type="evidence" value="ECO:0007669"/>
    <property type="project" value="TreeGrafter"/>
</dbReference>
<reference evidence="4" key="1">
    <citation type="journal article" date="2021" name="PeerJ">
        <title>Analysis of 44 Vibrio anguillarum genomes reveals high genetic diversity.</title>
        <authorList>
            <person name="Hansen M.J."/>
            <person name="Dalsgaard I."/>
        </authorList>
    </citation>
    <scope>NUCLEOTIDE SEQUENCE</scope>
    <source>
        <strain evidence="4">850617-1/1</strain>
    </source>
</reference>
<dbReference type="PANTHER" id="PTHR21075:SF0">
    <property type="entry name" value="ANAEROBIC RIBONUCLEOSIDE-TRIPHOSPHATE REDUCTASE"/>
    <property type="match status" value="1"/>
</dbReference>
<organism evidence="4 5">
    <name type="scientific">Vibrio anguillarum</name>
    <name type="common">Listonella anguillarum</name>
    <dbReference type="NCBI Taxonomy" id="55601"/>
    <lineage>
        <taxon>Bacteria</taxon>
        <taxon>Pseudomonadati</taxon>
        <taxon>Pseudomonadota</taxon>
        <taxon>Gammaproteobacteria</taxon>
        <taxon>Vibrionales</taxon>
        <taxon>Vibrionaceae</taxon>
        <taxon>Vibrio</taxon>
    </lineage>
</organism>
<evidence type="ECO:0000259" key="3">
    <source>
        <dbReference type="PROSITE" id="PS51149"/>
    </source>
</evidence>
<dbReference type="EC" id="1.17.4.2" evidence="4"/>
<feature type="domain" description="Glycine radical" evidence="3">
    <location>
        <begin position="73"/>
        <end position="196"/>
    </location>
</feature>
<dbReference type="GO" id="GO:0006260">
    <property type="term" value="P:DNA replication"/>
    <property type="evidence" value="ECO:0007669"/>
    <property type="project" value="InterPro"/>
</dbReference>
<dbReference type="Pfam" id="PF13597">
    <property type="entry name" value="NRDD"/>
    <property type="match status" value="1"/>
</dbReference>
<evidence type="ECO:0000256" key="2">
    <source>
        <dbReference type="PROSITE-ProRule" id="PRU00493"/>
    </source>
</evidence>
<keyword evidence="1 2" id="KW-0556">Organic radical</keyword>
<dbReference type="PROSITE" id="PS51149">
    <property type="entry name" value="GLY_RADICAL_2"/>
    <property type="match status" value="1"/>
</dbReference>
<dbReference type="EMBL" id="SCLC01001315">
    <property type="protein sequence ID" value="MBF4437769.1"/>
    <property type="molecule type" value="Genomic_DNA"/>
</dbReference>
<evidence type="ECO:0000256" key="1">
    <source>
        <dbReference type="ARBA" id="ARBA00022818"/>
    </source>
</evidence>